<dbReference type="EMBL" id="JALLPJ020000754">
    <property type="protein sequence ID" value="KAL3783717.1"/>
    <property type="molecule type" value="Genomic_DNA"/>
</dbReference>
<feature type="signal peptide" evidence="2">
    <location>
        <begin position="1"/>
        <end position="20"/>
    </location>
</feature>
<dbReference type="Proteomes" id="UP001530400">
    <property type="component" value="Unassembled WGS sequence"/>
</dbReference>
<comment type="caution">
    <text evidence="3">The sequence shown here is derived from an EMBL/GenBank/DDBJ whole genome shotgun (WGS) entry which is preliminary data.</text>
</comment>
<protein>
    <submittedName>
        <fullName evidence="3">Uncharacterized protein</fullName>
    </submittedName>
</protein>
<keyword evidence="2" id="KW-0732">Signal</keyword>
<name>A0ABD3P6S1_9STRA</name>
<evidence type="ECO:0000256" key="2">
    <source>
        <dbReference type="SAM" id="SignalP"/>
    </source>
</evidence>
<feature type="region of interest" description="Disordered" evidence="1">
    <location>
        <begin position="22"/>
        <end position="78"/>
    </location>
</feature>
<feature type="compositionally biased region" description="Low complexity" evidence="1">
    <location>
        <begin position="56"/>
        <end position="74"/>
    </location>
</feature>
<sequence>MIRSPPIAFLLALSASSAFQAPPSLHLSRSPITSSHTSLLHAEKKRRRKRKITPESTTTTDAPSQPSSTTTTPTKESAKDLAAKLLAQEQLMFDEDDLSSDFTPIDLDNDRITAAASKAGYDVSSSSSGEQLNDIFDASDFLAKKREKQAEKEASSTSTLVSTKKIKRSDIQAYTKLLEMDPLADEDSRYFEDEDKIDFISALLGDVEPNVKETAEEENRTGKKIVKKTSFLGIGSGPLQLGHFFGSLAIVLCAFVEYPGFPLTNLPDPLRGALQGGLGSIYAINAVLAVIAAISAPERGQPSVLWAAKTFAVGGIAFDQLMQIPTPEEAMERARKEAEAMNVGRRRRGKK</sequence>
<keyword evidence="4" id="KW-1185">Reference proteome</keyword>
<feature type="chain" id="PRO_5044771945" evidence="2">
    <location>
        <begin position="21"/>
        <end position="351"/>
    </location>
</feature>
<evidence type="ECO:0000313" key="3">
    <source>
        <dbReference type="EMBL" id="KAL3783717.1"/>
    </source>
</evidence>
<organism evidence="3 4">
    <name type="scientific">Cyclotella atomus</name>
    <dbReference type="NCBI Taxonomy" id="382360"/>
    <lineage>
        <taxon>Eukaryota</taxon>
        <taxon>Sar</taxon>
        <taxon>Stramenopiles</taxon>
        <taxon>Ochrophyta</taxon>
        <taxon>Bacillariophyta</taxon>
        <taxon>Coscinodiscophyceae</taxon>
        <taxon>Thalassiosirophycidae</taxon>
        <taxon>Stephanodiscales</taxon>
        <taxon>Stephanodiscaceae</taxon>
        <taxon>Cyclotella</taxon>
    </lineage>
</organism>
<gene>
    <name evidence="3" type="ORF">ACHAWO_000309</name>
</gene>
<accession>A0ABD3P6S1</accession>
<reference evidence="3 4" key="1">
    <citation type="submission" date="2024-10" db="EMBL/GenBank/DDBJ databases">
        <title>Updated reference genomes for cyclostephanoid diatoms.</title>
        <authorList>
            <person name="Roberts W.R."/>
            <person name="Alverson A.J."/>
        </authorList>
    </citation>
    <scope>NUCLEOTIDE SEQUENCE [LARGE SCALE GENOMIC DNA]</scope>
    <source>
        <strain evidence="3 4">AJA010-31</strain>
    </source>
</reference>
<dbReference type="AlphaFoldDB" id="A0ABD3P6S1"/>
<evidence type="ECO:0000313" key="4">
    <source>
        <dbReference type="Proteomes" id="UP001530400"/>
    </source>
</evidence>
<proteinExistence type="predicted"/>
<evidence type="ECO:0000256" key="1">
    <source>
        <dbReference type="SAM" id="MobiDB-lite"/>
    </source>
</evidence>